<feature type="domain" description="Disease resistance N-terminal" evidence="6">
    <location>
        <begin position="8"/>
        <end position="88"/>
    </location>
</feature>
<proteinExistence type="predicted"/>
<dbReference type="Gene3D" id="1.10.8.430">
    <property type="entry name" value="Helical domain of apoptotic protease-activating factors"/>
    <property type="match status" value="1"/>
</dbReference>
<keyword evidence="1" id="KW-0677">Repeat</keyword>
<dbReference type="InterPro" id="IPR041118">
    <property type="entry name" value="Rx_N"/>
</dbReference>
<dbReference type="AlphaFoldDB" id="A0A835DRA8"/>
<evidence type="ECO:0000259" key="5">
    <source>
        <dbReference type="Pfam" id="PF00931"/>
    </source>
</evidence>
<dbReference type="PANTHER" id="PTHR23155:SF1052">
    <property type="entry name" value="DISEASE RESISTANCE PROTEIN RPM1"/>
    <property type="match status" value="1"/>
</dbReference>
<name>A0A835DRA8_TETSI</name>
<comment type="caution">
    <text evidence="9">The sequence shown here is derived from an EMBL/GenBank/DDBJ whole genome shotgun (WGS) entry which is preliminary data.</text>
</comment>
<protein>
    <submittedName>
        <fullName evidence="9">Uncharacterized protein</fullName>
    </submittedName>
</protein>
<dbReference type="Gene3D" id="1.20.5.4130">
    <property type="match status" value="1"/>
</dbReference>
<evidence type="ECO:0000313" key="9">
    <source>
        <dbReference type="EMBL" id="KAF8409637.1"/>
    </source>
</evidence>
<feature type="domain" description="NB-ARC" evidence="5">
    <location>
        <begin position="159"/>
        <end position="333"/>
    </location>
</feature>
<evidence type="ECO:0000256" key="3">
    <source>
        <dbReference type="ARBA" id="ARBA00022821"/>
    </source>
</evidence>
<dbReference type="InterPro" id="IPR027417">
    <property type="entry name" value="P-loop_NTPase"/>
</dbReference>
<dbReference type="EMBL" id="JABCRI010000003">
    <property type="protein sequence ID" value="KAF8409637.1"/>
    <property type="molecule type" value="Genomic_DNA"/>
</dbReference>
<dbReference type="PANTHER" id="PTHR23155">
    <property type="entry name" value="DISEASE RESISTANCE PROTEIN RP"/>
    <property type="match status" value="1"/>
</dbReference>
<sequence length="1069" mass="122624">MAEALLALFLGKLGEQLIQEGELFLGVHEDIEWIKSELHAMGAFLKDADKRRRRDEGVEAWVGQVRDLVYDADDVVDDFVIRMGTLHRNAFSFLKQYRLRRRVCSQIRKIKRDVIEVKARRDRYGFQVAQEEASNSHVSSRGPGAASPFVEEHDIVGIEEDVEQLTKWLLKGDQRHRLVISVVGMGGLGKTTLVKEVYKNIKMRFECYSWVFVSQSYTVRDVLRNILFGFKSSKGEPALDVMDAMDEGQLQERIYHYLQDKRYVLVLDDIWDARVWEEVKHALPSYRGRVIFTTRIRDLVSPIDDINHIYDLQPLSYELAWSIFCKKAFAKETCPEDSKEYTEAIVRRCGGLPLAIVTIGALMSNKGTNPPEWYSVLHTLSWELNHNRDLERLNTALLLSYNHLPFYLKYCFLYVGLFPEDYEIGRKRLIRMWVAEGFVRRSPGKTEEEVANNYFTKLIGRSMIQAITLHARDVVKACRIHDLMRDVAVHIFKQEKFGSICEHGDNTIEERQRRLSICNNANNIPLNMSKLHLRSFLMFRISELSSSTLRKMLPDLKLLRVLDLQGVPIEILPNELGNLIHLRYLDLRGTLIENLPKSLQNLRNLQTLDVRNTKVKSFPSGMNMLQQLRHLHMASFRDRDEGFAKMGRGTKCFKCLQTLSGVESDEDLVNELKSLTSLRKLYIGKMNITNCKKLCDSLMEMKNLRSLTVISEGWLELLQLESLSRPPPYLEKLKLQGPMHRLPKWFRSLSCLHTLYLFKSLISEDPFLILQGLPNLVVLTLASSAYLSEEIGCDRGGFPKLKLLRILDNDEWVTWKPILEGTMPSLKYLLIADCPKLMRLPEGFQYLTALQDLTLTGMSIYFLYKLRETDHSKVRHVPEVSVVSQIDGAYGTRDYCIRTDAREATTGLPRQRGVLIVSVSRRAVVGMATEEGRLCVFIVYGRCLETLKTHLMDSLKKLSSFPLRFFGIGGALILCTVALLVCSLFVEVTNAREIHYNPIKGGDPGYHCGKNNAEKCLPPPSNGYNRGCEKKEGCRNGDKKGEFDDKKVEVKEVQNNEPEIEHEVIVMGH</sequence>
<evidence type="ECO:0000256" key="1">
    <source>
        <dbReference type="ARBA" id="ARBA00022737"/>
    </source>
</evidence>
<dbReference type="GO" id="GO:0043531">
    <property type="term" value="F:ADP binding"/>
    <property type="evidence" value="ECO:0007669"/>
    <property type="project" value="InterPro"/>
</dbReference>
<evidence type="ECO:0000259" key="7">
    <source>
        <dbReference type="Pfam" id="PF23559"/>
    </source>
</evidence>
<evidence type="ECO:0000259" key="8">
    <source>
        <dbReference type="Pfam" id="PF23598"/>
    </source>
</evidence>
<dbReference type="InterPro" id="IPR044974">
    <property type="entry name" value="Disease_R_plants"/>
</dbReference>
<dbReference type="InterPro" id="IPR032675">
    <property type="entry name" value="LRR_dom_sf"/>
</dbReference>
<dbReference type="Proteomes" id="UP000655225">
    <property type="component" value="Unassembled WGS sequence"/>
</dbReference>
<keyword evidence="3" id="KW-0611">Plant defense</keyword>
<keyword evidence="10" id="KW-1185">Reference proteome</keyword>
<dbReference type="FunFam" id="1.10.10.10:FF:000322">
    <property type="entry name" value="Probable disease resistance protein At1g63360"/>
    <property type="match status" value="1"/>
</dbReference>
<dbReference type="InterPro" id="IPR036388">
    <property type="entry name" value="WH-like_DNA-bd_sf"/>
</dbReference>
<dbReference type="InterPro" id="IPR042197">
    <property type="entry name" value="Apaf_helical"/>
</dbReference>
<dbReference type="InterPro" id="IPR055414">
    <property type="entry name" value="LRR_R13L4/SHOC2-like"/>
</dbReference>
<evidence type="ECO:0000259" key="6">
    <source>
        <dbReference type="Pfam" id="PF18052"/>
    </source>
</evidence>
<dbReference type="Pfam" id="PF23559">
    <property type="entry name" value="WHD_DRP"/>
    <property type="match status" value="1"/>
</dbReference>
<dbReference type="OMA" id="HEDIEWI"/>
<dbReference type="Pfam" id="PF18052">
    <property type="entry name" value="Rx_N"/>
    <property type="match status" value="1"/>
</dbReference>
<keyword evidence="4" id="KW-0812">Transmembrane</keyword>
<dbReference type="CDD" id="cd14798">
    <property type="entry name" value="RX-CC_like"/>
    <property type="match status" value="1"/>
</dbReference>
<dbReference type="PRINTS" id="PR00364">
    <property type="entry name" value="DISEASERSIST"/>
</dbReference>
<keyword evidence="4" id="KW-1133">Transmembrane helix</keyword>
<dbReference type="InterPro" id="IPR058922">
    <property type="entry name" value="WHD_DRP"/>
</dbReference>
<dbReference type="GO" id="GO:0098542">
    <property type="term" value="P:defense response to other organism"/>
    <property type="evidence" value="ECO:0007669"/>
    <property type="project" value="TreeGrafter"/>
</dbReference>
<feature type="transmembrane region" description="Helical" evidence="4">
    <location>
        <begin position="965"/>
        <end position="986"/>
    </location>
</feature>
<feature type="domain" description="Disease resistance R13L4/SHOC-2-like LRR" evidence="8">
    <location>
        <begin position="532"/>
        <end position="854"/>
    </location>
</feature>
<keyword evidence="2" id="KW-0547">Nucleotide-binding</keyword>
<dbReference type="InterPro" id="IPR038005">
    <property type="entry name" value="RX-like_CC"/>
</dbReference>
<dbReference type="OrthoDB" id="598235at2759"/>
<dbReference type="Gene3D" id="3.40.50.300">
    <property type="entry name" value="P-loop containing nucleotide triphosphate hydrolases"/>
    <property type="match status" value="1"/>
</dbReference>
<dbReference type="InterPro" id="IPR002182">
    <property type="entry name" value="NB-ARC"/>
</dbReference>
<feature type="domain" description="Disease resistance protein winged helix" evidence="7">
    <location>
        <begin position="417"/>
        <end position="488"/>
    </location>
</feature>
<dbReference type="SUPFAM" id="SSF52058">
    <property type="entry name" value="L domain-like"/>
    <property type="match status" value="1"/>
</dbReference>
<dbReference type="Pfam" id="PF00931">
    <property type="entry name" value="NB-ARC"/>
    <property type="match status" value="1"/>
</dbReference>
<evidence type="ECO:0000256" key="4">
    <source>
        <dbReference type="SAM" id="Phobius"/>
    </source>
</evidence>
<keyword evidence="4" id="KW-0472">Membrane</keyword>
<dbReference type="Gene3D" id="1.10.10.10">
    <property type="entry name" value="Winged helix-like DNA-binding domain superfamily/Winged helix DNA-binding domain"/>
    <property type="match status" value="1"/>
</dbReference>
<gene>
    <name evidence="9" type="ORF">HHK36_005715</name>
</gene>
<dbReference type="Gene3D" id="3.80.10.10">
    <property type="entry name" value="Ribonuclease Inhibitor"/>
    <property type="match status" value="1"/>
</dbReference>
<evidence type="ECO:0000313" key="10">
    <source>
        <dbReference type="Proteomes" id="UP000655225"/>
    </source>
</evidence>
<reference evidence="9 10" key="1">
    <citation type="submission" date="2020-04" db="EMBL/GenBank/DDBJ databases">
        <title>Plant Genome Project.</title>
        <authorList>
            <person name="Zhang R.-G."/>
        </authorList>
    </citation>
    <scope>NUCLEOTIDE SEQUENCE [LARGE SCALE GENOMIC DNA]</scope>
    <source>
        <strain evidence="9">YNK0</strain>
        <tissue evidence="9">Leaf</tissue>
    </source>
</reference>
<evidence type="ECO:0000256" key="2">
    <source>
        <dbReference type="ARBA" id="ARBA00022741"/>
    </source>
</evidence>
<dbReference type="Pfam" id="PF23598">
    <property type="entry name" value="LRR_14"/>
    <property type="match status" value="1"/>
</dbReference>
<dbReference type="SUPFAM" id="SSF52540">
    <property type="entry name" value="P-loop containing nucleoside triphosphate hydrolases"/>
    <property type="match status" value="1"/>
</dbReference>
<accession>A0A835DRA8</accession>
<dbReference type="FunFam" id="3.40.50.300:FF:001091">
    <property type="entry name" value="Probable disease resistance protein At1g61300"/>
    <property type="match status" value="1"/>
</dbReference>
<organism evidence="9 10">
    <name type="scientific">Tetracentron sinense</name>
    <name type="common">Spur-leaf</name>
    <dbReference type="NCBI Taxonomy" id="13715"/>
    <lineage>
        <taxon>Eukaryota</taxon>
        <taxon>Viridiplantae</taxon>
        <taxon>Streptophyta</taxon>
        <taxon>Embryophyta</taxon>
        <taxon>Tracheophyta</taxon>
        <taxon>Spermatophyta</taxon>
        <taxon>Magnoliopsida</taxon>
        <taxon>Trochodendrales</taxon>
        <taxon>Trochodendraceae</taxon>
        <taxon>Tetracentron</taxon>
    </lineage>
</organism>